<evidence type="ECO:0000259" key="2">
    <source>
        <dbReference type="Pfam" id="PF01979"/>
    </source>
</evidence>
<accession>A0A2T2NGB2</accession>
<dbReference type="InterPro" id="IPR006680">
    <property type="entry name" value="Amidohydro-rel"/>
</dbReference>
<dbReference type="AlphaFoldDB" id="A0A2T2NGB2"/>
<reference evidence="3 4" key="1">
    <citation type="journal article" date="2018" name="Front. Microbiol.">
        <title>Genome-Wide Analysis of Corynespora cassiicola Leaf Fall Disease Putative Effectors.</title>
        <authorList>
            <person name="Lopez D."/>
            <person name="Ribeiro S."/>
            <person name="Label P."/>
            <person name="Fumanal B."/>
            <person name="Venisse J.S."/>
            <person name="Kohler A."/>
            <person name="de Oliveira R.R."/>
            <person name="Labutti K."/>
            <person name="Lipzen A."/>
            <person name="Lail K."/>
            <person name="Bauer D."/>
            <person name="Ohm R.A."/>
            <person name="Barry K.W."/>
            <person name="Spatafora J."/>
            <person name="Grigoriev I.V."/>
            <person name="Martin F.M."/>
            <person name="Pujade-Renaud V."/>
        </authorList>
    </citation>
    <scope>NUCLEOTIDE SEQUENCE [LARGE SCALE GENOMIC DNA]</scope>
    <source>
        <strain evidence="3 4">Philippines</strain>
    </source>
</reference>
<name>A0A2T2NGB2_CORCC</name>
<dbReference type="InterPro" id="IPR032466">
    <property type="entry name" value="Metal_Hydrolase"/>
</dbReference>
<dbReference type="PANTHER" id="PTHR43794">
    <property type="entry name" value="AMINOHYDROLASE SSNA-RELATED"/>
    <property type="match status" value="1"/>
</dbReference>
<feature type="domain" description="Amidohydrolase-related" evidence="2">
    <location>
        <begin position="304"/>
        <end position="409"/>
    </location>
</feature>
<proteinExistence type="predicted"/>
<dbReference type="Pfam" id="PF01979">
    <property type="entry name" value="Amidohydro_1"/>
    <property type="match status" value="2"/>
</dbReference>
<dbReference type="GO" id="GO:0016810">
    <property type="term" value="F:hydrolase activity, acting on carbon-nitrogen (but not peptide) bonds"/>
    <property type="evidence" value="ECO:0007669"/>
    <property type="project" value="InterPro"/>
</dbReference>
<dbReference type="SUPFAM" id="SSF51338">
    <property type="entry name" value="Composite domain of metallo-dependent hydrolases"/>
    <property type="match status" value="1"/>
</dbReference>
<keyword evidence="4" id="KW-1185">Reference proteome</keyword>
<feature type="domain" description="Amidohydrolase-related" evidence="2">
    <location>
        <begin position="59"/>
        <end position="156"/>
    </location>
</feature>
<dbReference type="SUPFAM" id="SSF51556">
    <property type="entry name" value="Metallo-dependent hydrolases"/>
    <property type="match status" value="1"/>
</dbReference>
<dbReference type="OrthoDB" id="194468at2759"/>
<sequence>MAVATCILLKNGVALIHDSSQHVLPAQADILIKDGKIVSIGEHIEPDIDTEVVDCTDKIISPGFIDTHHHGWQTQPKGRHANHMLMEYMSTGNVQSFQFSPEDIFYGQLAGMLEALSAGTTTLVDHAHLTYSTDHVEHGITATKSSGIRSVFCYTPILRVKHFNPLVFHQNPLEPWVMQTFSRLASQGPWANGRVTLGFAFDMFFLPTNILKTVFEVVKNAGVKTVTSHFATSPQLGGLPEHSIVQLLENIEAGAHISSTPTAEMQGGVGRAICFDAAFPDKATGLQNNASMGIDCHSSISGFLISEARLALQAARNHHNEHYIRQGKTTHSLPSSLSVEAAFNLATIKGAEAIRMEESLGQIKEGYKADLIVFDGLSPSMVGAAQHDPVAAILLHSSPGDIDTVIFDGIMRKRGGRLLPIDLDVNIQEKIGKTRLGWEEVAKEVVRSRIRIQQEIEKVDFVEAKSAVMNLYGIDMNLFV</sequence>
<keyword evidence="1 3" id="KW-0378">Hydrolase</keyword>
<dbReference type="InterPro" id="IPR011059">
    <property type="entry name" value="Metal-dep_hydrolase_composite"/>
</dbReference>
<dbReference type="STRING" id="1448308.A0A2T2NGB2"/>
<gene>
    <name evidence="3" type="ORF">BS50DRAFT_646459</name>
</gene>
<dbReference type="Gene3D" id="2.30.40.10">
    <property type="entry name" value="Urease, subunit C, domain 1"/>
    <property type="match status" value="2"/>
</dbReference>
<evidence type="ECO:0000256" key="1">
    <source>
        <dbReference type="ARBA" id="ARBA00022801"/>
    </source>
</evidence>
<evidence type="ECO:0000313" key="4">
    <source>
        <dbReference type="Proteomes" id="UP000240883"/>
    </source>
</evidence>
<organism evidence="3 4">
    <name type="scientific">Corynespora cassiicola Philippines</name>
    <dbReference type="NCBI Taxonomy" id="1448308"/>
    <lineage>
        <taxon>Eukaryota</taxon>
        <taxon>Fungi</taxon>
        <taxon>Dikarya</taxon>
        <taxon>Ascomycota</taxon>
        <taxon>Pezizomycotina</taxon>
        <taxon>Dothideomycetes</taxon>
        <taxon>Pleosporomycetidae</taxon>
        <taxon>Pleosporales</taxon>
        <taxon>Corynesporascaceae</taxon>
        <taxon>Corynespora</taxon>
    </lineage>
</organism>
<protein>
    <submittedName>
        <fullName evidence="3">Metallo-dependent hydrolase</fullName>
    </submittedName>
</protein>
<dbReference type="PANTHER" id="PTHR43794:SF11">
    <property type="entry name" value="AMIDOHYDROLASE-RELATED DOMAIN-CONTAINING PROTEIN"/>
    <property type="match status" value="1"/>
</dbReference>
<dbReference type="Proteomes" id="UP000240883">
    <property type="component" value="Unassembled WGS sequence"/>
</dbReference>
<dbReference type="EMBL" id="KZ678138">
    <property type="protein sequence ID" value="PSN64409.1"/>
    <property type="molecule type" value="Genomic_DNA"/>
</dbReference>
<dbReference type="Gene3D" id="3.20.20.140">
    <property type="entry name" value="Metal-dependent hydrolases"/>
    <property type="match status" value="2"/>
</dbReference>
<evidence type="ECO:0000313" key="3">
    <source>
        <dbReference type="EMBL" id="PSN64409.1"/>
    </source>
</evidence>
<dbReference type="InterPro" id="IPR050287">
    <property type="entry name" value="MTA/SAH_deaminase"/>
</dbReference>